<dbReference type="Gene3D" id="1.20.5.320">
    <property type="entry name" value="6-Phosphogluconate Dehydrogenase, domain 3"/>
    <property type="match status" value="1"/>
</dbReference>
<feature type="region of interest" description="Disordered" evidence="11">
    <location>
        <begin position="820"/>
        <end position="919"/>
    </location>
</feature>
<comment type="similarity">
    <text evidence="9">Belongs to the fibril-associated collagens with interrupted helices (FACIT) family.</text>
</comment>
<dbReference type="GO" id="GO:0005581">
    <property type="term" value="C:collagen trimer"/>
    <property type="evidence" value="ECO:0007669"/>
    <property type="project" value="UniProtKB-KW"/>
</dbReference>
<accession>A0A087Y1C0</accession>
<dbReference type="Pfam" id="PF01391">
    <property type="entry name" value="Collagen"/>
    <property type="match status" value="5"/>
</dbReference>
<keyword evidence="8" id="KW-0176">Collagen</keyword>
<dbReference type="GeneTree" id="ENSGT00940000163129"/>
<feature type="compositionally biased region" description="Low complexity" evidence="11">
    <location>
        <begin position="711"/>
        <end position="723"/>
    </location>
</feature>
<dbReference type="InterPro" id="IPR048287">
    <property type="entry name" value="TSPN-like_N"/>
</dbReference>
<feature type="compositionally biased region" description="Low complexity" evidence="11">
    <location>
        <begin position="507"/>
        <end position="522"/>
    </location>
</feature>
<evidence type="ECO:0000259" key="12">
    <source>
        <dbReference type="PROSITE" id="PS50234"/>
    </source>
</evidence>
<dbReference type="Proteomes" id="UP000028760">
    <property type="component" value="Unassembled WGS sequence"/>
</dbReference>
<feature type="domain" description="VWFA" evidence="12">
    <location>
        <begin position="25"/>
        <end position="198"/>
    </location>
</feature>
<evidence type="ECO:0000256" key="2">
    <source>
        <dbReference type="ARBA" id="ARBA00004498"/>
    </source>
</evidence>
<keyword evidence="3" id="KW-0963">Cytoplasm</keyword>
<evidence type="ECO:0000256" key="10">
    <source>
        <dbReference type="ARBA" id="ARBA00074870"/>
    </source>
</evidence>
<dbReference type="Pfam" id="PF00092">
    <property type="entry name" value="VWA"/>
    <property type="match status" value="1"/>
</dbReference>
<evidence type="ECO:0000256" key="7">
    <source>
        <dbReference type="ARBA" id="ARBA00022737"/>
    </source>
</evidence>
<feature type="compositionally biased region" description="Low complexity" evidence="11">
    <location>
        <begin position="630"/>
        <end position="645"/>
    </location>
</feature>
<dbReference type="PRINTS" id="PR00453">
    <property type="entry name" value="VWFADOMAIN"/>
</dbReference>
<evidence type="ECO:0000256" key="4">
    <source>
        <dbReference type="ARBA" id="ARBA00022525"/>
    </source>
</evidence>
<evidence type="ECO:0000256" key="3">
    <source>
        <dbReference type="ARBA" id="ARBA00022490"/>
    </source>
</evidence>
<reference evidence="13" key="3">
    <citation type="submission" date="2025-09" db="UniProtKB">
        <authorList>
            <consortium name="Ensembl"/>
        </authorList>
    </citation>
    <scope>IDENTIFICATION</scope>
</reference>
<comment type="subcellular location">
    <subcellularLocation>
        <location evidence="1">Cytoplasm</location>
    </subcellularLocation>
    <subcellularLocation>
        <location evidence="2">Secreted</location>
        <location evidence="2">Extracellular space</location>
        <location evidence="2">Extracellular matrix</location>
    </subcellularLocation>
</comment>
<dbReference type="GO" id="GO:0005737">
    <property type="term" value="C:cytoplasm"/>
    <property type="evidence" value="ECO:0007669"/>
    <property type="project" value="UniProtKB-SubCell"/>
</dbReference>
<dbReference type="GO" id="GO:0005615">
    <property type="term" value="C:extracellular space"/>
    <property type="evidence" value="ECO:0007669"/>
    <property type="project" value="TreeGrafter"/>
</dbReference>
<dbReference type="SMART" id="SM00210">
    <property type="entry name" value="TSPN"/>
    <property type="match status" value="1"/>
</dbReference>
<keyword evidence="7" id="KW-0677">Repeat</keyword>
<feature type="compositionally biased region" description="Low complexity" evidence="11">
    <location>
        <begin position="663"/>
        <end position="672"/>
    </location>
</feature>
<feature type="compositionally biased region" description="Low complexity" evidence="11">
    <location>
        <begin position="835"/>
        <end position="845"/>
    </location>
</feature>
<feature type="compositionally biased region" description="Low complexity" evidence="11">
    <location>
        <begin position="758"/>
        <end position="767"/>
    </location>
</feature>
<keyword evidence="6" id="KW-0732">Signal</keyword>
<protein>
    <recommendedName>
        <fullName evidence="10">Collagen alpha-1(XXI) chain</fullName>
    </recommendedName>
</protein>
<keyword evidence="4" id="KW-0964">Secreted</keyword>
<reference evidence="14" key="1">
    <citation type="submission" date="2013-10" db="EMBL/GenBank/DDBJ databases">
        <authorList>
            <person name="Schartl M."/>
            <person name="Warren W."/>
        </authorList>
    </citation>
    <scope>NUCLEOTIDE SEQUENCE [LARGE SCALE GENOMIC DNA]</scope>
    <source>
        <strain evidence="14">female</strain>
    </source>
</reference>
<proteinExistence type="inferred from homology"/>
<evidence type="ECO:0000256" key="8">
    <source>
        <dbReference type="ARBA" id="ARBA00023119"/>
    </source>
</evidence>
<feature type="compositionally biased region" description="Low complexity" evidence="11">
    <location>
        <begin position="564"/>
        <end position="581"/>
    </location>
</feature>
<dbReference type="InterPro" id="IPR013320">
    <property type="entry name" value="ConA-like_dom_sf"/>
</dbReference>
<dbReference type="Gene3D" id="3.40.50.410">
    <property type="entry name" value="von Willebrand factor, type A domain"/>
    <property type="match status" value="1"/>
</dbReference>
<dbReference type="AlphaFoldDB" id="A0A087Y1C0"/>
<feature type="compositionally biased region" description="Basic and acidic residues" evidence="11">
    <location>
        <begin position="862"/>
        <end position="875"/>
    </location>
</feature>
<dbReference type="SMART" id="SM00327">
    <property type="entry name" value="VWA"/>
    <property type="match status" value="1"/>
</dbReference>
<dbReference type="EMBL" id="AYCK01008461">
    <property type="status" value="NOT_ANNOTATED_CDS"/>
    <property type="molecule type" value="Genomic_DNA"/>
</dbReference>
<feature type="region of interest" description="Disordered" evidence="11">
    <location>
        <begin position="446"/>
        <end position="784"/>
    </location>
</feature>
<evidence type="ECO:0000256" key="6">
    <source>
        <dbReference type="ARBA" id="ARBA00022729"/>
    </source>
</evidence>
<organism evidence="13 14">
    <name type="scientific">Poecilia formosa</name>
    <name type="common">Amazon molly</name>
    <name type="synonym">Limia formosa</name>
    <dbReference type="NCBI Taxonomy" id="48698"/>
    <lineage>
        <taxon>Eukaryota</taxon>
        <taxon>Metazoa</taxon>
        <taxon>Chordata</taxon>
        <taxon>Craniata</taxon>
        <taxon>Vertebrata</taxon>
        <taxon>Euteleostomi</taxon>
        <taxon>Actinopterygii</taxon>
        <taxon>Neopterygii</taxon>
        <taxon>Teleostei</taxon>
        <taxon>Neoteleostei</taxon>
        <taxon>Acanthomorphata</taxon>
        <taxon>Ovalentaria</taxon>
        <taxon>Atherinomorphae</taxon>
        <taxon>Cyprinodontiformes</taxon>
        <taxon>Poeciliidae</taxon>
        <taxon>Poeciliinae</taxon>
        <taxon>Poecilia</taxon>
    </lineage>
</organism>
<evidence type="ECO:0000256" key="1">
    <source>
        <dbReference type="ARBA" id="ARBA00004496"/>
    </source>
</evidence>
<name>A0A087Y1C0_POEFO</name>
<dbReference type="eggNOG" id="KOG3544">
    <property type="taxonomic scope" value="Eukaryota"/>
</dbReference>
<evidence type="ECO:0000313" key="14">
    <source>
        <dbReference type="Proteomes" id="UP000028760"/>
    </source>
</evidence>
<feature type="compositionally biased region" description="Low complexity" evidence="11">
    <location>
        <begin position="588"/>
        <end position="597"/>
    </location>
</feature>
<dbReference type="Gene3D" id="2.60.120.200">
    <property type="match status" value="1"/>
</dbReference>
<dbReference type="EMBL" id="AYCK01008460">
    <property type="status" value="NOT_ANNOTATED_CDS"/>
    <property type="molecule type" value="Genomic_DNA"/>
</dbReference>
<sequence length="948" mass="97932">MLLLLAAEAVEKEDVRAGCSTAVNDLVYIVDGSWSVGPDDFETAKLWLINISSQFDISLHYTQVAVVQYSDTPRLEIPLGTHHSGVQLIQAIQNINYLGGNTQTGRAIKFAVDHVFSASQRVSQVKNRIAVVVTDGKSQDDVVDASMEARAQGITVFAVGVGSEITTSELISIANKPSSTYVLYAQDYTNIDRIRDSMEQKLCEESVCPTRIPVASRDEKGFELMLGMNIQKKAKKISGSLASEAAYALTSSTDITENTREIFPEGLPPSYVFVATVRLKGNFSQSIFDLWRVLSKSKEIQAAVTLNGKDQSVIFTTTSVTEVEQKAIFKKGFKTLYDGKWHQLKILVSPQHVVSFLDDELIQEITLKPVEPIYINGKTQIAKKRGSQVTVPVEIQKLRLYCDPHQSERETACEIYSVCFSCSAGPGGDPEACFCPQGKEGKPVCAQGDRGEPGLTGEPGPTGPQGKEGKPGEAGPPGFPGIKGEEGPQGLRGEPGVKGIKGDRGEPGLTGEPGPTGPQGLPGERGEAGPVGETGLKTNDGNQNKKGKKGPIGPPGETGPPGSPGVQGPQGQPGEIGQAGPKGPPGLPGLKGLAGEPGFPGQPGVAGRPGLKGHKGQRGEDGEPGTPGVPGEQGLAGLQGPPGLKGNLGSCGEPGVVGPPGLPGLKGLAGEPGFPGQPGVAGRPGLKGHKGERGESGSKGNRGQRGEDGEPGTPGVPGDVGPKGWKGERGLKGESGPRGPEGKKGDTGHLGIVGPRGFPGQDGLPGQPGQPGYPGKPGKSPSDEHLLKMCADVLRNQLPALLQSFALQATCESCNTVKGPPGEPGAPGPKGSMGAAGYPGRSGAPGYPGPPGMQGPAGIKGDIGERGPKGSKGEGYKGPPGPPGQPGMQGPRGFDGIGYPGSQGIQGKPGLQGDPGKQGIPGLPGVCDVSMCYRTYNHRQHYNKGPDV</sequence>
<dbReference type="FunFam" id="3.40.50.410:FF:000041">
    <property type="entry name" value="Collagen alpha-1(XXI) chain isoform X1"/>
    <property type="match status" value="1"/>
</dbReference>
<dbReference type="SUPFAM" id="SSF49899">
    <property type="entry name" value="Concanavalin A-like lectins/glucanases"/>
    <property type="match status" value="1"/>
</dbReference>
<dbReference type="InterPro" id="IPR008160">
    <property type="entry name" value="Collagen"/>
</dbReference>
<dbReference type="PROSITE" id="PS50234">
    <property type="entry name" value="VWFA"/>
    <property type="match status" value="1"/>
</dbReference>
<dbReference type="GO" id="GO:0031012">
    <property type="term" value="C:extracellular matrix"/>
    <property type="evidence" value="ECO:0007669"/>
    <property type="project" value="TreeGrafter"/>
</dbReference>
<dbReference type="InterPro" id="IPR050149">
    <property type="entry name" value="Collagen_superfamily"/>
</dbReference>
<dbReference type="FunFam" id="2.60.120.200:FF:000068">
    <property type="entry name" value="collagen alpha-1(XXI) chain isoform X1"/>
    <property type="match status" value="1"/>
</dbReference>
<evidence type="ECO:0000256" key="11">
    <source>
        <dbReference type="SAM" id="MobiDB-lite"/>
    </source>
</evidence>
<dbReference type="PANTHER" id="PTHR24023:SF1082">
    <property type="entry name" value="COLLAGEN TRIPLE HELIX REPEAT"/>
    <property type="match status" value="1"/>
</dbReference>
<dbReference type="Ensembl" id="ENSPFOT00000011840.2">
    <property type="protein sequence ID" value="ENSPFOP00000011823.2"/>
    <property type="gene ID" value="ENSPFOG00000011323.2"/>
</dbReference>
<evidence type="ECO:0000313" key="13">
    <source>
        <dbReference type="Ensembl" id="ENSPFOP00000011823.2"/>
    </source>
</evidence>
<dbReference type="InterPro" id="IPR036465">
    <property type="entry name" value="vWFA_dom_sf"/>
</dbReference>
<evidence type="ECO:0000256" key="9">
    <source>
        <dbReference type="ARBA" id="ARBA00049648"/>
    </source>
</evidence>
<dbReference type="InterPro" id="IPR002035">
    <property type="entry name" value="VWF_A"/>
</dbReference>
<dbReference type="STRING" id="48698.ENSPFOP00000011823"/>
<dbReference type="SUPFAM" id="SSF53300">
    <property type="entry name" value="vWA-like"/>
    <property type="match status" value="1"/>
</dbReference>
<dbReference type="PANTHER" id="PTHR24023">
    <property type="entry name" value="COLLAGEN ALPHA"/>
    <property type="match status" value="1"/>
</dbReference>
<keyword evidence="5" id="KW-0272">Extracellular matrix</keyword>
<feature type="compositionally biased region" description="Pro residues" evidence="11">
    <location>
        <begin position="552"/>
        <end position="563"/>
    </location>
</feature>
<evidence type="ECO:0000256" key="5">
    <source>
        <dbReference type="ARBA" id="ARBA00022530"/>
    </source>
</evidence>
<dbReference type="OMA" id="RTYNHRQ"/>
<reference evidence="13" key="2">
    <citation type="submission" date="2025-08" db="UniProtKB">
        <authorList>
            <consortium name="Ensembl"/>
        </authorList>
    </citation>
    <scope>IDENTIFICATION</scope>
</reference>
<keyword evidence="14" id="KW-1185">Reference proteome</keyword>